<reference evidence="2 3" key="1">
    <citation type="submission" date="2019-02" db="EMBL/GenBank/DDBJ databases">
        <title>Deep-cultivation of Planctomycetes and their phenomic and genomic characterization uncovers novel biology.</title>
        <authorList>
            <person name="Wiegand S."/>
            <person name="Jogler M."/>
            <person name="Boedeker C."/>
            <person name="Pinto D."/>
            <person name="Vollmers J."/>
            <person name="Rivas-Marin E."/>
            <person name="Kohn T."/>
            <person name="Peeters S.H."/>
            <person name="Heuer A."/>
            <person name="Rast P."/>
            <person name="Oberbeckmann S."/>
            <person name="Bunk B."/>
            <person name="Jeske O."/>
            <person name="Meyerdierks A."/>
            <person name="Storesund J.E."/>
            <person name="Kallscheuer N."/>
            <person name="Luecker S."/>
            <person name="Lage O.M."/>
            <person name="Pohl T."/>
            <person name="Merkel B.J."/>
            <person name="Hornburger P."/>
            <person name="Mueller R.-W."/>
            <person name="Bruemmer F."/>
            <person name="Labrenz M."/>
            <person name="Spormann A.M."/>
            <person name="Op den Camp H."/>
            <person name="Overmann J."/>
            <person name="Amann R."/>
            <person name="Jetten M.S.M."/>
            <person name="Mascher T."/>
            <person name="Medema M.H."/>
            <person name="Devos D.P."/>
            <person name="Kaster A.-K."/>
            <person name="Ovreas L."/>
            <person name="Rohde M."/>
            <person name="Galperin M.Y."/>
            <person name="Jogler C."/>
        </authorList>
    </citation>
    <scope>NUCLEOTIDE SEQUENCE [LARGE SCALE GENOMIC DNA]</scope>
    <source>
        <strain evidence="2 3">SV_7m_r</strain>
    </source>
</reference>
<sequence length="232" mass="26417">MVSLRNHQSEMDLQRRKQIVVRSIVSLGLCGLLLITQPGCLGLFANLVNATGASRIKPVCSELEKSRVVVVALTEESIYRDDVSARILGRNVRQWLGTEVKDIELVREDKIADWRDRNGWDTMDFVAMGRELEADKVLIVQVGDLSLRDGATLYRGNANVVTTVYNTETGNEVFQSEIEEFRYPQNSGVYTNETTETRFRKLYLGILAKRVSRQFYPYDRNDDFALDAITSR</sequence>
<keyword evidence="1" id="KW-1133">Transmembrane helix</keyword>
<keyword evidence="1" id="KW-0472">Membrane</keyword>
<dbReference type="OrthoDB" id="259392at2"/>
<evidence type="ECO:0000256" key="1">
    <source>
        <dbReference type="SAM" id="Phobius"/>
    </source>
</evidence>
<organism evidence="2 3">
    <name type="scientific">Stieleria bergensis</name>
    <dbReference type="NCBI Taxonomy" id="2528025"/>
    <lineage>
        <taxon>Bacteria</taxon>
        <taxon>Pseudomonadati</taxon>
        <taxon>Planctomycetota</taxon>
        <taxon>Planctomycetia</taxon>
        <taxon>Pirellulales</taxon>
        <taxon>Pirellulaceae</taxon>
        <taxon>Stieleria</taxon>
    </lineage>
</organism>
<keyword evidence="3" id="KW-1185">Reference proteome</keyword>
<dbReference type="Proteomes" id="UP000315003">
    <property type="component" value="Chromosome"/>
</dbReference>
<proteinExistence type="predicted"/>
<dbReference type="RefSeq" id="WP_145269493.1">
    <property type="nucleotide sequence ID" value="NZ_CP036272.1"/>
</dbReference>
<name>A0A517SQI0_9BACT</name>
<dbReference type="EMBL" id="CP036272">
    <property type="protein sequence ID" value="QDT58377.1"/>
    <property type="molecule type" value="Genomic_DNA"/>
</dbReference>
<accession>A0A517SQI0</accession>
<evidence type="ECO:0000313" key="2">
    <source>
        <dbReference type="EMBL" id="QDT58377.1"/>
    </source>
</evidence>
<protein>
    <submittedName>
        <fullName evidence="2">Uncharacterized protein</fullName>
    </submittedName>
</protein>
<dbReference type="AlphaFoldDB" id="A0A517SQI0"/>
<gene>
    <name evidence="2" type="ORF">SV7mr_08680</name>
</gene>
<feature type="transmembrane region" description="Helical" evidence="1">
    <location>
        <begin position="20"/>
        <end position="45"/>
    </location>
</feature>
<evidence type="ECO:0000313" key="3">
    <source>
        <dbReference type="Proteomes" id="UP000315003"/>
    </source>
</evidence>
<keyword evidence="1" id="KW-0812">Transmembrane</keyword>